<evidence type="ECO:0000259" key="8">
    <source>
        <dbReference type="SMART" id="SM00916"/>
    </source>
</evidence>
<gene>
    <name evidence="9" type="primary">MRPL51</name>
    <name evidence="9" type="ORF">OC846_000392</name>
</gene>
<dbReference type="PANTHER" id="PTHR21396">
    <property type="entry name" value="39S RIBOSOMAL PROTEIN L43"/>
    <property type="match status" value="1"/>
</dbReference>
<reference evidence="9" key="1">
    <citation type="journal article" date="2023" name="PhytoFront">
        <title>Draft Genome Resources of Seven Strains of Tilletia horrida, Causal Agent of Kernel Smut of Rice.</title>
        <authorList>
            <person name="Khanal S."/>
            <person name="Antony Babu S."/>
            <person name="Zhou X.G."/>
        </authorList>
    </citation>
    <scope>NUCLEOTIDE SEQUENCE</scope>
    <source>
        <strain evidence="9">TX6</strain>
    </source>
</reference>
<keyword evidence="4" id="KW-0496">Mitochondrion</keyword>
<evidence type="ECO:0000256" key="3">
    <source>
        <dbReference type="ARBA" id="ARBA00022980"/>
    </source>
</evidence>
<feature type="domain" description="Ribosomal protein/NADH dehydrogenase" evidence="8">
    <location>
        <begin position="96"/>
        <end position="169"/>
    </location>
</feature>
<dbReference type="GO" id="GO:0003735">
    <property type="term" value="F:structural constituent of ribosome"/>
    <property type="evidence" value="ECO:0007669"/>
    <property type="project" value="InterPro"/>
</dbReference>
<evidence type="ECO:0000256" key="7">
    <source>
        <dbReference type="SAM" id="MobiDB-lite"/>
    </source>
</evidence>
<dbReference type="InterPro" id="IPR036249">
    <property type="entry name" value="Thioredoxin-like_sf"/>
</dbReference>
<evidence type="ECO:0000313" key="10">
    <source>
        <dbReference type="Proteomes" id="UP001176517"/>
    </source>
</evidence>
<dbReference type="PANTHER" id="PTHR21396:SF2">
    <property type="entry name" value="LARGE RIBOSOMAL SUBUNIT PROTEIN ML43"/>
    <property type="match status" value="1"/>
</dbReference>
<evidence type="ECO:0000256" key="6">
    <source>
        <dbReference type="ARBA" id="ARBA00035188"/>
    </source>
</evidence>
<accession>A0AAN6JTZ2</accession>
<name>A0AAN6JTZ2_9BASI</name>
<evidence type="ECO:0000256" key="5">
    <source>
        <dbReference type="ARBA" id="ARBA00023274"/>
    </source>
</evidence>
<feature type="region of interest" description="Disordered" evidence="7">
    <location>
        <begin position="44"/>
        <end position="80"/>
    </location>
</feature>
<keyword evidence="10" id="KW-1185">Reference proteome</keyword>
<organism evidence="9 10">
    <name type="scientific">Tilletia horrida</name>
    <dbReference type="NCBI Taxonomy" id="155126"/>
    <lineage>
        <taxon>Eukaryota</taxon>
        <taxon>Fungi</taxon>
        <taxon>Dikarya</taxon>
        <taxon>Basidiomycota</taxon>
        <taxon>Ustilaginomycotina</taxon>
        <taxon>Exobasidiomycetes</taxon>
        <taxon>Tilletiales</taxon>
        <taxon>Tilletiaceae</taxon>
        <taxon>Tilletia</taxon>
    </lineage>
</organism>
<dbReference type="GO" id="GO:0032543">
    <property type="term" value="P:mitochondrial translation"/>
    <property type="evidence" value="ECO:0007669"/>
    <property type="project" value="InterPro"/>
</dbReference>
<evidence type="ECO:0000256" key="1">
    <source>
        <dbReference type="ARBA" id="ARBA00004173"/>
    </source>
</evidence>
<dbReference type="InterPro" id="IPR007741">
    <property type="entry name" value="Ribosomal_mL43/mS25/NADH_DH"/>
</dbReference>
<comment type="caution">
    <text evidence="9">The sequence shown here is derived from an EMBL/GenBank/DDBJ whole genome shotgun (WGS) entry which is preliminary data.</text>
</comment>
<dbReference type="GO" id="GO:0005762">
    <property type="term" value="C:mitochondrial large ribosomal subunit"/>
    <property type="evidence" value="ECO:0007669"/>
    <property type="project" value="TreeGrafter"/>
</dbReference>
<dbReference type="AlphaFoldDB" id="A0AAN6JTZ2"/>
<dbReference type="InterPro" id="IPR039927">
    <property type="entry name" value="Ribosomal_mL43"/>
</dbReference>
<feature type="compositionally biased region" description="Low complexity" evidence="7">
    <location>
        <begin position="44"/>
        <end position="56"/>
    </location>
</feature>
<evidence type="ECO:0000256" key="4">
    <source>
        <dbReference type="ARBA" id="ARBA00023128"/>
    </source>
</evidence>
<sequence>MRPTLSLLRYGSASSYSRSTLARLTLASETRARALTALSSAGASQDGSAAVPSLAASPPPQLSRPRPALTSRPAPGGGSRGAFTLPCTKVVVYYCPSQASSAGVRRWLEREVKTWAEQYPSVEWVVSPRKAKHPVLIAEYANGRSKEVCVRNLEVDGVSKKFQVLLDSSGRKTASLKRRPVESINESARGIWSPLHTAERKVL</sequence>
<evidence type="ECO:0000313" key="9">
    <source>
        <dbReference type="EMBL" id="KAK0557604.1"/>
    </source>
</evidence>
<comment type="similarity">
    <text evidence="2">Belongs to the mitochondrion-specific ribosomal protein mL43 family.</text>
</comment>
<proteinExistence type="inferred from homology"/>
<dbReference type="EMBL" id="JAPDMZ010000004">
    <property type="protein sequence ID" value="KAK0557604.1"/>
    <property type="molecule type" value="Genomic_DNA"/>
</dbReference>
<comment type="subcellular location">
    <subcellularLocation>
        <location evidence="1">Mitochondrion</location>
    </subcellularLocation>
</comment>
<dbReference type="SMART" id="SM00916">
    <property type="entry name" value="L51_S25_CI-B8"/>
    <property type="match status" value="1"/>
</dbReference>
<keyword evidence="5" id="KW-0687">Ribonucleoprotein</keyword>
<protein>
    <recommendedName>
        <fullName evidence="6">Large ribosomal subunit protein mL43</fullName>
    </recommendedName>
</protein>
<dbReference type="Gene3D" id="3.40.30.10">
    <property type="entry name" value="Glutaredoxin"/>
    <property type="match status" value="1"/>
</dbReference>
<dbReference type="Pfam" id="PF05047">
    <property type="entry name" value="L51_S25_CI-B8"/>
    <property type="match status" value="1"/>
</dbReference>
<dbReference type="Proteomes" id="UP001176517">
    <property type="component" value="Unassembled WGS sequence"/>
</dbReference>
<evidence type="ECO:0000256" key="2">
    <source>
        <dbReference type="ARBA" id="ARBA00006073"/>
    </source>
</evidence>
<keyword evidence="3 9" id="KW-0689">Ribosomal protein</keyword>
<dbReference type="SUPFAM" id="SSF52833">
    <property type="entry name" value="Thioredoxin-like"/>
    <property type="match status" value="1"/>
</dbReference>